<evidence type="ECO:0000256" key="4">
    <source>
        <dbReference type="ARBA" id="ARBA00045534"/>
    </source>
</evidence>
<feature type="domain" description="DUF4005" evidence="6">
    <location>
        <begin position="279"/>
        <end position="340"/>
    </location>
</feature>
<evidence type="ECO:0000259" key="6">
    <source>
        <dbReference type="Pfam" id="PF13178"/>
    </source>
</evidence>
<dbReference type="Pfam" id="PF13178">
    <property type="entry name" value="DUF4005"/>
    <property type="match status" value="1"/>
</dbReference>
<keyword evidence="1" id="KW-0112">Calmodulin-binding</keyword>
<evidence type="ECO:0000313" key="7">
    <source>
        <dbReference type="EMBL" id="EYU22647.1"/>
    </source>
</evidence>
<proteinExistence type="inferred from homology"/>
<dbReference type="EMBL" id="KI632197">
    <property type="protein sequence ID" value="EYU22647.1"/>
    <property type="molecule type" value="Genomic_DNA"/>
</dbReference>
<dbReference type="Gene3D" id="1.20.5.190">
    <property type="match status" value="1"/>
</dbReference>
<feature type="region of interest" description="Disordered" evidence="5">
    <location>
        <begin position="298"/>
        <end position="370"/>
    </location>
</feature>
<dbReference type="InterPro" id="IPR027417">
    <property type="entry name" value="P-loop_NTPase"/>
</dbReference>
<dbReference type="GO" id="GO:0005516">
    <property type="term" value="F:calmodulin binding"/>
    <property type="evidence" value="ECO:0007669"/>
    <property type="project" value="UniProtKB-KW"/>
</dbReference>
<keyword evidence="8" id="KW-1185">Reference proteome</keyword>
<dbReference type="AlphaFoldDB" id="A0A022Q1Z4"/>
<sequence length="370" mass="42135">MGKASKWIRNLLMGKREDKCNKKTCLSSAPQETHTQAVISAADANANTPKERRRWSFKRSTSTKPNARTHKSSRSFDSILASKQASFLEYQAHHGNYYAMSLLLHAHAAATKIQAVYRSYLAKRALRALKGLVKLQALARGHLVRKQMKTVLRSMHIVMAIQVKSRIHRIQMAEEPPVFVGRRKSYKELSASDKKITEEINDNTANANSYPRNGCLRSKSGRVHHKMYTSPSTLSFTDSSSTTHDKQLDEFSLKSERRNSMRYYSACQENKHLFVHPLSHNDSPDCIIPSDSHLTPNYMTNTKSSKAKARSHSEPRQRPKQNSGRLSSVDGKNDKESEYPNWLVKIYRSNKSTNSRDSNSKRRKSLITVE</sequence>
<dbReference type="PhylomeDB" id="A0A022Q1Z4"/>
<dbReference type="PANTHER" id="PTHR32295">
    <property type="entry name" value="IQ-DOMAIN 5-RELATED"/>
    <property type="match status" value="1"/>
</dbReference>
<dbReference type="eggNOG" id="ENOG502S0AM">
    <property type="taxonomic scope" value="Eukaryota"/>
</dbReference>
<dbReference type="SMART" id="SM00015">
    <property type="entry name" value="IQ"/>
    <property type="match status" value="2"/>
</dbReference>
<comment type="subunit">
    <text evidence="3">Binds to multiple calmodulin (CaM) in the presence of Ca(2+) and CaM-like proteins.</text>
</comment>
<feature type="compositionally biased region" description="Low complexity" evidence="5">
    <location>
        <begin position="230"/>
        <end position="242"/>
    </location>
</feature>
<dbReference type="InterPro" id="IPR000048">
    <property type="entry name" value="IQ_motif_EF-hand-BS"/>
</dbReference>
<dbReference type="CDD" id="cd23767">
    <property type="entry name" value="IQCD"/>
    <property type="match status" value="1"/>
</dbReference>
<dbReference type="PROSITE" id="PS50096">
    <property type="entry name" value="IQ"/>
    <property type="match status" value="2"/>
</dbReference>
<evidence type="ECO:0000313" key="8">
    <source>
        <dbReference type="Proteomes" id="UP000030748"/>
    </source>
</evidence>
<evidence type="ECO:0000256" key="5">
    <source>
        <dbReference type="SAM" id="MobiDB-lite"/>
    </source>
</evidence>
<dbReference type="InterPro" id="IPR025064">
    <property type="entry name" value="DUF4005"/>
</dbReference>
<feature type="region of interest" description="Disordered" evidence="5">
    <location>
        <begin position="41"/>
        <end position="74"/>
    </location>
</feature>
<dbReference type="Pfam" id="PF00612">
    <property type="entry name" value="IQ"/>
    <property type="match status" value="2"/>
</dbReference>
<dbReference type="SUPFAM" id="SSF52540">
    <property type="entry name" value="P-loop containing nucleoside triphosphate hydrolases"/>
    <property type="match status" value="1"/>
</dbReference>
<dbReference type="Proteomes" id="UP000030748">
    <property type="component" value="Unassembled WGS sequence"/>
</dbReference>
<dbReference type="PANTHER" id="PTHR32295:SF45">
    <property type="entry name" value="PROTEIN IQ-DOMAIN 19"/>
    <property type="match status" value="1"/>
</dbReference>
<evidence type="ECO:0000256" key="1">
    <source>
        <dbReference type="ARBA" id="ARBA00022860"/>
    </source>
</evidence>
<evidence type="ECO:0000256" key="2">
    <source>
        <dbReference type="ARBA" id="ARBA00024341"/>
    </source>
</evidence>
<dbReference type="STRING" id="4155.A0A022Q1Z4"/>
<protein>
    <recommendedName>
        <fullName evidence="6">DUF4005 domain-containing protein</fullName>
    </recommendedName>
</protein>
<accession>A0A022Q1Z4</accession>
<feature type="non-terminal residue" evidence="7">
    <location>
        <position position="370"/>
    </location>
</feature>
<gene>
    <name evidence="7" type="ORF">MIMGU_mgv1a020171mg</name>
</gene>
<feature type="region of interest" description="Disordered" evidence="5">
    <location>
        <begin position="230"/>
        <end position="249"/>
    </location>
</feature>
<evidence type="ECO:0000256" key="3">
    <source>
        <dbReference type="ARBA" id="ARBA00024378"/>
    </source>
</evidence>
<name>A0A022Q1Z4_ERYGU</name>
<feature type="compositionally biased region" description="Basic residues" evidence="5">
    <location>
        <begin position="361"/>
        <end position="370"/>
    </location>
</feature>
<comment type="similarity">
    <text evidence="2">Belongs to the IQD family.</text>
</comment>
<reference evidence="7 8" key="1">
    <citation type="journal article" date="2013" name="Proc. Natl. Acad. Sci. U.S.A.">
        <title>Fine-scale variation in meiotic recombination in Mimulus inferred from population shotgun sequencing.</title>
        <authorList>
            <person name="Hellsten U."/>
            <person name="Wright K.M."/>
            <person name="Jenkins J."/>
            <person name="Shu S."/>
            <person name="Yuan Y."/>
            <person name="Wessler S.R."/>
            <person name="Schmutz J."/>
            <person name="Willis J.H."/>
            <person name="Rokhsar D.S."/>
        </authorList>
    </citation>
    <scope>NUCLEOTIDE SEQUENCE [LARGE SCALE GENOMIC DNA]</scope>
    <source>
        <strain evidence="8">cv. DUN x IM62</strain>
    </source>
</reference>
<organism evidence="7 8">
    <name type="scientific">Erythranthe guttata</name>
    <name type="common">Yellow monkey flower</name>
    <name type="synonym">Mimulus guttatus</name>
    <dbReference type="NCBI Taxonomy" id="4155"/>
    <lineage>
        <taxon>Eukaryota</taxon>
        <taxon>Viridiplantae</taxon>
        <taxon>Streptophyta</taxon>
        <taxon>Embryophyta</taxon>
        <taxon>Tracheophyta</taxon>
        <taxon>Spermatophyta</taxon>
        <taxon>Magnoliopsida</taxon>
        <taxon>eudicotyledons</taxon>
        <taxon>Gunneridae</taxon>
        <taxon>Pentapetalae</taxon>
        <taxon>asterids</taxon>
        <taxon>lamiids</taxon>
        <taxon>Lamiales</taxon>
        <taxon>Phrymaceae</taxon>
        <taxon>Erythranthe</taxon>
    </lineage>
</organism>
<comment type="function">
    <text evidence="4">May be involved in cooperative interactions with calmodulins or calmodulin-like proteins. Recruits calmodulin proteins to microtubules, thus being a potential scaffold in cellular signaling and trafficking. May associate with nucleic acids and regulate gene expression at the transcriptional or post-transcriptional level.</text>
</comment>